<feature type="non-terminal residue" evidence="1">
    <location>
        <position position="36"/>
    </location>
</feature>
<reference evidence="1 2" key="1">
    <citation type="submission" date="2019-03" db="EMBL/GenBank/DDBJ databases">
        <title>Single cell metagenomics reveals metabolic interactions within the superorganism composed of flagellate Streblomastix strix and complex community of Bacteroidetes bacteria on its surface.</title>
        <authorList>
            <person name="Treitli S.C."/>
            <person name="Kolisko M."/>
            <person name="Husnik F."/>
            <person name="Keeling P."/>
            <person name="Hampl V."/>
        </authorList>
    </citation>
    <scope>NUCLEOTIDE SEQUENCE [LARGE SCALE GENOMIC DNA]</scope>
    <source>
        <strain evidence="1">ST1C</strain>
    </source>
</reference>
<protein>
    <submittedName>
        <fullName evidence="1">Uncharacterized protein</fullName>
    </submittedName>
</protein>
<dbReference type="Proteomes" id="UP000324800">
    <property type="component" value="Unassembled WGS sequence"/>
</dbReference>
<dbReference type="EMBL" id="SNRW01009388">
    <property type="protein sequence ID" value="KAA6378083.1"/>
    <property type="molecule type" value="Genomic_DNA"/>
</dbReference>
<organism evidence="1 2">
    <name type="scientific">Streblomastix strix</name>
    <dbReference type="NCBI Taxonomy" id="222440"/>
    <lineage>
        <taxon>Eukaryota</taxon>
        <taxon>Metamonada</taxon>
        <taxon>Preaxostyla</taxon>
        <taxon>Oxymonadida</taxon>
        <taxon>Streblomastigidae</taxon>
        <taxon>Streblomastix</taxon>
    </lineage>
</organism>
<proteinExistence type="predicted"/>
<evidence type="ECO:0000313" key="1">
    <source>
        <dbReference type="EMBL" id="KAA6378083.1"/>
    </source>
</evidence>
<accession>A0A5J4V6G2</accession>
<evidence type="ECO:0000313" key="2">
    <source>
        <dbReference type="Proteomes" id="UP000324800"/>
    </source>
</evidence>
<dbReference type="AlphaFoldDB" id="A0A5J4V6G2"/>
<sequence>MTCCGRGEDKNIVFLPRQGLKEIPQDIFKRLKLRQL</sequence>
<gene>
    <name evidence="1" type="ORF">EZS28_026389</name>
</gene>
<dbReference type="OrthoDB" id="8068875at2759"/>
<comment type="caution">
    <text evidence="1">The sequence shown here is derived from an EMBL/GenBank/DDBJ whole genome shotgun (WGS) entry which is preliminary data.</text>
</comment>
<name>A0A5J4V6G2_9EUKA</name>